<evidence type="ECO:0000313" key="2">
    <source>
        <dbReference type="Proteomes" id="UP001055811"/>
    </source>
</evidence>
<evidence type="ECO:0000313" key="1">
    <source>
        <dbReference type="EMBL" id="KAI3781353.1"/>
    </source>
</evidence>
<sequence length="151" mass="16741">MSTSVYVTNFPKEWNAQILWAKCQEFGIVVDVKDVKGLVSKMQGTWYGNYHLFANVAYGRNETGINRSSLVFGVANKEKSNAPEQTQQDSESVIKMQDHPVATSFASVLKRQPSATIPIKKQHEVGGKLDVVVMEKQDAILIPDAGYDCFG</sequence>
<accession>A0ACB9GE64</accession>
<organism evidence="1 2">
    <name type="scientific">Cichorium intybus</name>
    <name type="common">Chicory</name>
    <dbReference type="NCBI Taxonomy" id="13427"/>
    <lineage>
        <taxon>Eukaryota</taxon>
        <taxon>Viridiplantae</taxon>
        <taxon>Streptophyta</taxon>
        <taxon>Embryophyta</taxon>
        <taxon>Tracheophyta</taxon>
        <taxon>Spermatophyta</taxon>
        <taxon>Magnoliopsida</taxon>
        <taxon>eudicotyledons</taxon>
        <taxon>Gunneridae</taxon>
        <taxon>Pentapetalae</taxon>
        <taxon>asterids</taxon>
        <taxon>campanulids</taxon>
        <taxon>Asterales</taxon>
        <taxon>Asteraceae</taxon>
        <taxon>Cichorioideae</taxon>
        <taxon>Cichorieae</taxon>
        <taxon>Cichoriinae</taxon>
        <taxon>Cichorium</taxon>
    </lineage>
</organism>
<name>A0ACB9GE64_CICIN</name>
<dbReference type="EMBL" id="CM042010">
    <property type="protein sequence ID" value="KAI3781353.1"/>
    <property type="molecule type" value="Genomic_DNA"/>
</dbReference>
<protein>
    <submittedName>
        <fullName evidence="1">Uncharacterized protein</fullName>
    </submittedName>
</protein>
<keyword evidence="2" id="KW-1185">Reference proteome</keyword>
<dbReference type="Proteomes" id="UP001055811">
    <property type="component" value="Linkage Group LG02"/>
</dbReference>
<proteinExistence type="predicted"/>
<reference evidence="2" key="1">
    <citation type="journal article" date="2022" name="Mol. Ecol. Resour.">
        <title>The genomes of chicory, endive, great burdock and yacon provide insights into Asteraceae palaeo-polyploidization history and plant inulin production.</title>
        <authorList>
            <person name="Fan W."/>
            <person name="Wang S."/>
            <person name="Wang H."/>
            <person name="Wang A."/>
            <person name="Jiang F."/>
            <person name="Liu H."/>
            <person name="Zhao H."/>
            <person name="Xu D."/>
            <person name="Zhang Y."/>
        </authorList>
    </citation>
    <scope>NUCLEOTIDE SEQUENCE [LARGE SCALE GENOMIC DNA]</scope>
    <source>
        <strain evidence="2">cv. Punajuju</strain>
    </source>
</reference>
<reference evidence="1 2" key="2">
    <citation type="journal article" date="2022" name="Mol. Ecol. Resour.">
        <title>The genomes of chicory, endive, great burdock and yacon provide insights into Asteraceae paleo-polyploidization history and plant inulin production.</title>
        <authorList>
            <person name="Fan W."/>
            <person name="Wang S."/>
            <person name="Wang H."/>
            <person name="Wang A."/>
            <person name="Jiang F."/>
            <person name="Liu H."/>
            <person name="Zhao H."/>
            <person name="Xu D."/>
            <person name="Zhang Y."/>
        </authorList>
    </citation>
    <scope>NUCLEOTIDE SEQUENCE [LARGE SCALE GENOMIC DNA]</scope>
    <source>
        <strain evidence="2">cv. Punajuju</strain>
        <tissue evidence="1">Leaves</tissue>
    </source>
</reference>
<comment type="caution">
    <text evidence="1">The sequence shown here is derived from an EMBL/GenBank/DDBJ whole genome shotgun (WGS) entry which is preliminary data.</text>
</comment>
<gene>
    <name evidence="1" type="ORF">L2E82_11366</name>
</gene>